<protein>
    <submittedName>
        <fullName evidence="2">Uncharacterized protein</fullName>
    </submittedName>
</protein>
<dbReference type="EMBL" id="CAADRP010001101">
    <property type="protein sequence ID" value="VFU34938.1"/>
    <property type="molecule type" value="Genomic_DNA"/>
</dbReference>
<proteinExistence type="predicted"/>
<sequence>MLQLFFTVAFSAVPLTFYIPPMRNLSFFVETMEGLLRESRVYTTRFYPRARHAWSRILDILLCNSRVDFAGCAYEAMRDYESQRDEAEFKIVILVEQQPQLEWERGFTFQLECVHGFRNQKTSKALDSLPSAAKTSDFALNFLLILRFFKHSTYLRSSHHHHGCKINCIAYRKPGPGSLRRGRSFGGCTIGRKALRGTGMFSASSSLLRNSTTKDKRLFKFGLKPSVYVRWKSLSSGKNPHVNSHKNTSL</sequence>
<accession>A0A6N2L2X8</accession>
<evidence type="ECO:0000313" key="2">
    <source>
        <dbReference type="EMBL" id="VFU34938.1"/>
    </source>
</evidence>
<keyword evidence="1" id="KW-0732">Signal</keyword>
<feature type="chain" id="PRO_5026665615" evidence="1">
    <location>
        <begin position="19"/>
        <end position="250"/>
    </location>
</feature>
<organism evidence="2">
    <name type="scientific">Salix viminalis</name>
    <name type="common">Common osier</name>
    <name type="synonym">Basket willow</name>
    <dbReference type="NCBI Taxonomy" id="40686"/>
    <lineage>
        <taxon>Eukaryota</taxon>
        <taxon>Viridiplantae</taxon>
        <taxon>Streptophyta</taxon>
        <taxon>Embryophyta</taxon>
        <taxon>Tracheophyta</taxon>
        <taxon>Spermatophyta</taxon>
        <taxon>Magnoliopsida</taxon>
        <taxon>eudicotyledons</taxon>
        <taxon>Gunneridae</taxon>
        <taxon>Pentapetalae</taxon>
        <taxon>rosids</taxon>
        <taxon>fabids</taxon>
        <taxon>Malpighiales</taxon>
        <taxon>Salicaceae</taxon>
        <taxon>Saliceae</taxon>
        <taxon>Salix</taxon>
    </lineage>
</organism>
<feature type="signal peptide" evidence="1">
    <location>
        <begin position="1"/>
        <end position="18"/>
    </location>
</feature>
<name>A0A6N2L2X8_SALVM</name>
<evidence type="ECO:0000256" key="1">
    <source>
        <dbReference type="SAM" id="SignalP"/>
    </source>
</evidence>
<gene>
    <name evidence="2" type="ORF">SVIM_LOCUS171579</name>
</gene>
<dbReference type="AlphaFoldDB" id="A0A6N2L2X8"/>
<dbReference type="PANTHER" id="PTHR36616:SF4">
    <property type="entry name" value="OS03G0174800 PROTEIN"/>
    <property type="match status" value="1"/>
</dbReference>
<reference evidence="2" key="1">
    <citation type="submission" date="2019-03" db="EMBL/GenBank/DDBJ databases">
        <authorList>
            <person name="Mank J."/>
            <person name="Almeida P."/>
        </authorList>
    </citation>
    <scope>NUCLEOTIDE SEQUENCE</scope>
    <source>
        <strain evidence="2">78183</strain>
    </source>
</reference>
<dbReference type="PANTHER" id="PTHR36616">
    <property type="entry name" value="BNAC07G32700D PROTEIN"/>
    <property type="match status" value="1"/>
</dbReference>